<dbReference type="InterPro" id="IPR003690">
    <property type="entry name" value="MTERF"/>
</dbReference>
<dbReference type="GO" id="GO:0003676">
    <property type="term" value="F:nucleic acid binding"/>
    <property type="evidence" value="ECO:0007669"/>
    <property type="project" value="InterPro"/>
</dbReference>
<accession>A0A5A7NWH5</accession>
<dbReference type="PANTHER" id="PTHR13068">
    <property type="entry name" value="CGI-12 PROTEIN-RELATED"/>
    <property type="match status" value="1"/>
</dbReference>
<dbReference type="PANTHER" id="PTHR13068:SF78">
    <property type="entry name" value="MITOCHONDRIAL TRANSCRIPTION TERMINATION FACTOR FAMILY PROTEIN"/>
    <property type="match status" value="1"/>
</dbReference>
<keyword evidence="6" id="KW-1185">Reference proteome</keyword>
<reference evidence="6" key="1">
    <citation type="journal article" date="2019" name="Curr. Biol.">
        <title>Genome Sequence of Striga asiatica Provides Insight into the Evolution of Plant Parasitism.</title>
        <authorList>
            <person name="Yoshida S."/>
            <person name="Kim S."/>
            <person name="Wafula E.K."/>
            <person name="Tanskanen J."/>
            <person name="Kim Y.M."/>
            <person name="Honaas L."/>
            <person name="Yang Z."/>
            <person name="Spallek T."/>
            <person name="Conn C.E."/>
            <person name="Ichihashi Y."/>
            <person name="Cheong K."/>
            <person name="Cui S."/>
            <person name="Der J.P."/>
            <person name="Gundlach H."/>
            <person name="Jiao Y."/>
            <person name="Hori C."/>
            <person name="Ishida J.K."/>
            <person name="Kasahara H."/>
            <person name="Kiba T."/>
            <person name="Kim M.S."/>
            <person name="Koo N."/>
            <person name="Laohavisit A."/>
            <person name="Lee Y.H."/>
            <person name="Lumba S."/>
            <person name="McCourt P."/>
            <person name="Mortimer J.C."/>
            <person name="Mutuku J.M."/>
            <person name="Nomura T."/>
            <person name="Sasaki-Sekimoto Y."/>
            <person name="Seto Y."/>
            <person name="Wang Y."/>
            <person name="Wakatake T."/>
            <person name="Sakakibara H."/>
            <person name="Demura T."/>
            <person name="Yamaguchi S."/>
            <person name="Yoneyama K."/>
            <person name="Manabe R.I."/>
            <person name="Nelson D.C."/>
            <person name="Schulman A.H."/>
            <person name="Timko M.P."/>
            <person name="dePamphilis C.W."/>
            <person name="Choi D."/>
            <person name="Shirasu K."/>
        </authorList>
    </citation>
    <scope>NUCLEOTIDE SEQUENCE [LARGE SCALE GENOMIC DNA]</scope>
    <source>
        <strain evidence="6">cv. UVA1</strain>
    </source>
</reference>
<evidence type="ECO:0000313" key="6">
    <source>
        <dbReference type="Proteomes" id="UP000325081"/>
    </source>
</evidence>
<dbReference type="EMBL" id="BKCP01000001">
    <property type="protein sequence ID" value="GER24617.1"/>
    <property type="molecule type" value="Genomic_DNA"/>
</dbReference>
<comment type="caution">
    <text evidence="5">The sequence shown here is derived from an EMBL/GenBank/DDBJ whole genome shotgun (WGS) entry which is preliminary data.</text>
</comment>
<dbReference type="Proteomes" id="UP000325081">
    <property type="component" value="Unassembled WGS sequence"/>
</dbReference>
<dbReference type="FunFam" id="1.25.70.10:FF:000010">
    <property type="entry name" value="Transcription termination factor MTEF1, chloroplastic"/>
    <property type="match status" value="1"/>
</dbReference>
<protein>
    <submittedName>
        <fullName evidence="5">Mitochondrial transcription termination factorfamily protein</fullName>
    </submittedName>
</protein>
<keyword evidence="3" id="KW-0809">Transit peptide</keyword>
<dbReference type="GO" id="GO:0006353">
    <property type="term" value="P:DNA-templated transcription termination"/>
    <property type="evidence" value="ECO:0007669"/>
    <property type="project" value="UniProtKB-KW"/>
</dbReference>
<organism evidence="5 6">
    <name type="scientific">Striga asiatica</name>
    <name type="common">Asiatic witchweed</name>
    <name type="synonym">Buchnera asiatica</name>
    <dbReference type="NCBI Taxonomy" id="4170"/>
    <lineage>
        <taxon>Eukaryota</taxon>
        <taxon>Viridiplantae</taxon>
        <taxon>Streptophyta</taxon>
        <taxon>Embryophyta</taxon>
        <taxon>Tracheophyta</taxon>
        <taxon>Spermatophyta</taxon>
        <taxon>Magnoliopsida</taxon>
        <taxon>eudicotyledons</taxon>
        <taxon>Gunneridae</taxon>
        <taxon>Pentapetalae</taxon>
        <taxon>asterids</taxon>
        <taxon>lamiids</taxon>
        <taxon>Lamiales</taxon>
        <taxon>Orobanchaceae</taxon>
        <taxon>Buchnereae</taxon>
        <taxon>Striga</taxon>
    </lineage>
</organism>
<dbReference type="AlphaFoldDB" id="A0A5A7NWH5"/>
<evidence type="ECO:0000313" key="5">
    <source>
        <dbReference type="EMBL" id="GER24617.1"/>
    </source>
</evidence>
<keyword evidence="2" id="KW-0806">Transcription termination</keyword>
<name>A0A5A7NWH5_STRAF</name>
<dbReference type="Pfam" id="PF02536">
    <property type="entry name" value="mTERF"/>
    <property type="match status" value="2"/>
</dbReference>
<comment type="similarity">
    <text evidence="1">Belongs to the mTERF family.</text>
</comment>
<evidence type="ECO:0000256" key="2">
    <source>
        <dbReference type="ARBA" id="ARBA00022472"/>
    </source>
</evidence>
<evidence type="ECO:0000256" key="4">
    <source>
        <dbReference type="SAM" id="MobiDB-lite"/>
    </source>
</evidence>
<gene>
    <name evidence="5" type="ORF">STAS_00154</name>
</gene>
<dbReference type="OrthoDB" id="637682at2759"/>
<proteinExistence type="inferred from homology"/>
<sequence length="349" mass="39135">MLAAAASALHSTSMCLPSPKPSQALDQSTTTTGGGSRIFLTTPSKPKTLLHDHPLYQTAHPNLSFQFKEKILCLEILGVDSGRVLARNPSLRSASLDSLHAVIDFLQSKGLHLKDLGRIFGMCPAALTADVGSDLGPVFDFLSRDLGVPDRNFRRAVNKCPRLLVSSVRDQLRPALFYLRRLGFRDPHALAYQDPILLVSSVENTLIPKLDYLVGLGLSRKDAVEMVLRCPGLFTFSIENNFRPKVEYFREVMRGELQELQEFPQYFTFSLENRIKRRHKEVVESGARVPLPAMLKSTDEECFLEKQFIFKQCYQTKHLIAKGYCSFNFLASSQINRNAVAIVQFLLSG</sequence>
<feature type="region of interest" description="Disordered" evidence="4">
    <location>
        <begin position="13"/>
        <end position="38"/>
    </location>
</feature>
<dbReference type="SMART" id="SM00733">
    <property type="entry name" value="Mterf"/>
    <property type="match status" value="6"/>
</dbReference>
<evidence type="ECO:0000256" key="1">
    <source>
        <dbReference type="ARBA" id="ARBA00007692"/>
    </source>
</evidence>
<dbReference type="InterPro" id="IPR038538">
    <property type="entry name" value="MTERF_sf"/>
</dbReference>
<keyword evidence="2" id="KW-0805">Transcription regulation</keyword>
<evidence type="ECO:0000256" key="3">
    <source>
        <dbReference type="ARBA" id="ARBA00022946"/>
    </source>
</evidence>
<keyword evidence="2" id="KW-0804">Transcription</keyword>
<dbReference type="Gene3D" id="1.25.70.10">
    <property type="entry name" value="Transcription termination factor 3, mitochondrial"/>
    <property type="match status" value="1"/>
</dbReference>